<dbReference type="NCBIfam" id="NF045761">
    <property type="entry name" value="NAMPUrTaseMurU"/>
    <property type="match status" value="1"/>
</dbReference>
<reference evidence="4 5" key="1">
    <citation type="submission" date="2021-05" db="EMBL/GenBank/DDBJ databases">
        <title>Molecular characterization for Shewanella algae harboring chromosomal blaOXA-55-like strains isolated from clinical and environment sample.</title>
        <authorList>
            <person name="Ohama Y."/>
            <person name="Aoki K."/>
            <person name="Harada S."/>
            <person name="Moriya K."/>
            <person name="Ishii Y."/>
            <person name="Tateda K."/>
        </authorList>
    </citation>
    <scope>NUCLEOTIDE SEQUENCE [LARGE SCALE GENOMIC DNA]</scope>
    <source>
        <strain evidence="4 5">LMG 23746</strain>
    </source>
</reference>
<evidence type="ECO:0000256" key="1">
    <source>
        <dbReference type="ARBA" id="ARBA00022679"/>
    </source>
</evidence>
<keyword evidence="2 4" id="KW-0548">Nucleotidyltransferase</keyword>
<dbReference type="InterPro" id="IPR050065">
    <property type="entry name" value="GlmU-like"/>
</dbReference>
<dbReference type="GO" id="GO:0016779">
    <property type="term" value="F:nucleotidyltransferase activity"/>
    <property type="evidence" value="ECO:0007669"/>
    <property type="project" value="UniProtKB-KW"/>
</dbReference>
<dbReference type="Gene3D" id="3.90.550.10">
    <property type="entry name" value="Spore Coat Polysaccharide Biosynthesis Protein SpsA, Chain A"/>
    <property type="match status" value="1"/>
</dbReference>
<dbReference type="SUPFAM" id="SSF53448">
    <property type="entry name" value="Nucleotide-diphospho-sugar transferases"/>
    <property type="match status" value="1"/>
</dbReference>
<dbReference type="Pfam" id="PF00483">
    <property type="entry name" value="NTP_transferase"/>
    <property type="match status" value="1"/>
</dbReference>
<evidence type="ECO:0000256" key="2">
    <source>
        <dbReference type="ARBA" id="ARBA00022695"/>
    </source>
</evidence>
<keyword evidence="1" id="KW-0808">Transferase</keyword>
<name>A0ABQ4PDP9_9GAMM</name>
<proteinExistence type="predicted"/>
<dbReference type="PANTHER" id="PTHR43584">
    <property type="entry name" value="NUCLEOTIDYL TRANSFERASE"/>
    <property type="match status" value="1"/>
</dbReference>
<evidence type="ECO:0000313" key="4">
    <source>
        <dbReference type="EMBL" id="GIU45697.1"/>
    </source>
</evidence>
<accession>A0ABQ4PDP9</accession>
<dbReference type="CDD" id="cd06422">
    <property type="entry name" value="NTP_transferase_like_1"/>
    <property type="match status" value="1"/>
</dbReference>
<dbReference type="InterPro" id="IPR054790">
    <property type="entry name" value="MurU"/>
</dbReference>
<sequence length="235" mass="25281">MKAMILAAGRGERLRPLTDKIPKPLVEVAGKPLIVYHIERLAALGVTDIVINHAWLGDKLIQALGDGGRWQVKLHYSGETEALETGGGIKNALELLGSEPFLVINGDVFIDALPTIAAQPLSLMAIKAAMGEALAYLWLVDNPLQHPEGDFALLEGRLSAAGPSKLTFSGMGIYQPALFNGTTSKRFALAPLLKDKMAQGLVAGEHFNGFWCDVGTVERLAALNTRMTTLDKKQD</sequence>
<dbReference type="InterPro" id="IPR029044">
    <property type="entry name" value="Nucleotide-diphossugar_trans"/>
</dbReference>
<dbReference type="InterPro" id="IPR005835">
    <property type="entry name" value="NTP_transferase_dom"/>
</dbReference>
<dbReference type="Proteomes" id="UP000761574">
    <property type="component" value="Unassembled WGS sequence"/>
</dbReference>
<protein>
    <submittedName>
        <fullName evidence="4">Mannose-1-phosphate guanylyltransferase</fullName>
    </submittedName>
</protein>
<organism evidence="4 5">
    <name type="scientific">Shewanella algidipiscicola</name>
    <dbReference type="NCBI Taxonomy" id="614070"/>
    <lineage>
        <taxon>Bacteria</taxon>
        <taxon>Pseudomonadati</taxon>
        <taxon>Pseudomonadota</taxon>
        <taxon>Gammaproteobacteria</taxon>
        <taxon>Alteromonadales</taxon>
        <taxon>Shewanellaceae</taxon>
        <taxon>Shewanella</taxon>
    </lineage>
</organism>
<dbReference type="PANTHER" id="PTHR43584:SF8">
    <property type="entry name" value="N-ACETYLMURAMATE ALPHA-1-PHOSPHATE URIDYLYLTRANSFERASE"/>
    <property type="match status" value="1"/>
</dbReference>
<comment type="caution">
    <text evidence="4">The sequence shown here is derived from an EMBL/GenBank/DDBJ whole genome shotgun (WGS) entry which is preliminary data.</text>
</comment>
<keyword evidence="5" id="KW-1185">Reference proteome</keyword>
<dbReference type="EMBL" id="BPFB01000013">
    <property type="protein sequence ID" value="GIU45697.1"/>
    <property type="molecule type" value="Genomic_DNA"/>
</dbReference>
<feature type="domain" description="Nucleotidyl transferase" evidence="3">
    <location>
        <begin position="2"/>
        <end position="112"/>
    </location>
</feature>
<evidence type="ECO:0000259" key="3">
    <source>
        <dbReference type="Pfam" id="PF00483"/>
    </source>
</evidence>
<evidence type="ECO:0000313" key="5">
    <source>
        <dbReference type="Proteomes" id="UP000761574"/>
    </source>
</evidence>
<gene>
    <name evidence="4" type="ORF">TUM4630_14420</name>
</gene>
<dbReference type="RefSeq" id="WP_110455974.1">
    <property type="nucleotide sequence ID" value="NZ_BPFB01000013.1"/>
</dbReference>